<organism evidence="5 6">
    <name type="scientific">Desulfobacula toluolica (strain DSM 7467 / Tol2)</name>
    <dbReference type="NCBI Taxonomy" id="651182"/>
    <lineage>
        <taxon>Bacteria</taxon>
        <taxon>Pseudomonadati</taxon>
        <taxon>Thermodesulfobacteriota</taxon>
        <taxon>Desulfobacteria</taxon>
        <taxon>Desulfobacterales</taxon>
        <taxon>Desulfobacteraceae</taxon>
        <taxon>Desulfobacula</taxon>
    </lineage>
</organism>
<dbReference type="EMBL" id="FO203503">
    <property type="protein sequence ID" value="CCK79278.1"/>
    <property type="molecule type" value="Genomic_DNA"/>
</dbReference>
<evidence type="ECO:0000313" key="6">
    <source>
        <dbReference type="Proteomes" id="UP000007347"/>
    </source>
</evidence>
<evidence type="ECO:0000256" key="1">
    <source>
        <dbReference type="ARBA" id="ARBA00022553"/>
    </source>
</evidence>
<evidence type="ECO:0000313" key="5">
    <source>
        <dbReference type="EMBL" id="CCK79278.1"/>
    </source>
</evidence>
<dbReference type="InterPro" id="IPR050595">
    <property type="entry name" value="Bact_response_regulator"/>
</dbReference>
<sequence>MSAMTFLSGTFCGKEIIIEKILKKSSYNILSDQDLIDRASQLSGIPGQKINNVFFNKTSVFNRFTHEKERSLAYLRLALAQALSGNNFLIDGFAGVLIPHSVSHVLRICLIADMKHRIAQAMKEKRMSEKEACAHIQKDDDVFRVWIDSLYKMSDPWDTSLYDIIIPTDKMTDKEIISLIDSNLKSEVIQPTKASMKAAEDFLQAAHVEVALSNEGHAVDVSVRDGHVTLTIHTNVLLLSRLEEELKSIAGKVEGVNTVETRIGKGFYKADIYRKYDFQVPSKVLLVDDEREFVQTLSERLQMRDMGSAVAYDGESALNLVAEDEPDVMILDLKMPGIDGIEVLKKVKTTQPDIEVIILTGHGSEADKEICMQLGAYAYFQKPVDIDLLSQALKAANKKIQDAKKQKS</sequence>
<protein>
    <submittedName>
        <fullName evidence="5">Two component system response regulator</fullName>
    </submittedName>
</protein>
<dbReference type="Gene3D" id="3.40.50.2300">
    <property type="match status" value="1"/>
</dbReference>
<dbReference type="PATRIC" id="fig|651182.5.peg.1343"/>
<dbReference type="AlphaFoldDB" id="K0NHD1"/>
<dbReference type="PANTHER" id="PTHR44591:SF14">
    <property type="entry name" value="PROTEIN PILG"/>
    <property type="match status" value="1"/>
</dbReference>
<reference evidence="5 6" key="1">
    <citation type="journal article" date="2013" name="Environ. Microbiol.">
        <title>Complete genome, catabolic sub-proteomes and key-metabolites of Desulfobacula toluolica Tol2, a marine, aromatic compound-degrading, sulfate-reducing bacterium.</title>
        <authorList>
            <person name="Wohlbrand L."/>
            <person name="Jacob J.H."/>
            <person name="Kube M."/>
            <person name="Mussmann M."/>
            <person name="Jarling R."/>
            <person name="Beck A."/>
            <person name="Amann R."/>
            <person name="Wilkes H."/>
            <person name="Reinhardt R."/>
            <person name="Rabus R."/>
        </authorList>
    </citation>
    <scope>NUCLEOTIDE SEQUENCE [LARGE SCALE GENOMIC DNA]</scope>
    <source>
        <strain evidence="6">DSM 7467 / Tol2</strain>
    </source>
</reference>
<keyword evidence="1 3" id="KW-0597">Phosphoprotein</keyword>
<dbReference type="RefSeq" id="WP_014956625.1">
    <property type="nucleotide sequence ID" value="NC_018645.1"/>
</dbReference>
<dbReference type="KEGG" id="dto:TOL2_C11140"/>
<dbReference type="OrthoDB" id="9788090at2"/>
<name>K0NHD1_DESTT</name>
<dbReference type="Pfam" id="PF13189">
    <property type="entry name" value="Cytidylate_kin2"/>
    <property type="match status" value="1"/>
</dbReference>
<dbReference type="SMART" id="SM00448">
    <property type="entry name" value="REC"/>
    <property type="match status" value="1"/>
</dbReference>
<feature type="modified residue" description="4-aspartylphosphate" evidence="3">
    <location>
        <position position="332"/>
    </location>
</feature>
<dbReference type="PANTHER" id="PTHR44591">
    <property type="entry name" value="STRESS RESPONSE REGULATOR PROTEIN 1"/>
    <property type="match status" value="1"/>
</dbReference>
<dbReference type="Pfam" id="PF00072">
    <property type="entry name" value="Response_reg"/>
    <property type="match status" value="1"/>
</dbReference>
<dbReference type="InterPro" id="IPR027417">
    <property type="entry name" value="P-loop_NTPase"/>
</dbReference>
<keyword evidence="6" id="KW-1185">Reference proteome</keyword>
<dbReference type="CDD" id="cd17536">
    <property type="entry name" value="REC_YesN-like"/>
    <property type="match status" value="1"/>
</dbReference>
<gene>
    <name evidence="5" type="ordered locus">TOL2_C11140</name>
</gene>
<feature type="domain" description="Response regulatory" evidence="4">
    <location>
        <begin position="283"/>
        <end position="397"/>
    </location>
</feature>
<dbReference type="PROSITE" id="PS50110">
    <property type="entry name" value="RESPONSE_REGULATORY"/>
    <property type="match status" value="1"/>
</dbReference>
<dbReference type="SUPFAM" id="SSF52172">
    <property type="entry name" value="CheY-like"/>
    <property type="match status" value="1"/>
</dbReference>
<dbReference type="Proteomes" id="UP000007347">
    <property type="component" value="Chromosome"/>
</dbReference>
<accession>K0NHD1</accession>
<keyword evidence="2" id="KW-0902">Two-component regulatory system</keyword>
<evidence type="ECO:0000259" key="4">
    <source>
        <dbReference type="PROSITE" id="PS50110"/>
    </source>
</evidence>
<evidence type="ECO:0000256" key="3">
    <source>
        <dbReference type="PROSITE-ProRule" id="PRU00169"/>
    </source>
</evidence>
<dbReference type="InterPro" id="IPR001789">
    <property type="entry name" value="Sig_transdc_resp-reg_receiver"/>
</dbReference>
<dbReference type="InterPro" id="IPR011006">
    <property type="entry name" value="CheY-like_superfamily"/>
</dbReference>
<dbReference type="STRING" id="651182.TOL2_C11140"/>
<proteinExistence type="predicted"/>
<dbReference type="HOGENOM" id="CLU_680991_0_0_7"/>
<dbReference type="GO" id="GO:0000160">
    <property type="term" value="P:phosphorelay signal transduction system"/>
    <property type="evidence" value="ECO:0007669"/>
    <property type="project" value="UniProtKB-KW"/>
</dbReference>
<evidence type="ECO:0000256" key="2">
    <source>
        <dbReference type="ARBA" id="ARBA00023012"/>
    </source>
</evidence>
<dbReference type="Gene3D" id="3.40.50.300">
    <property type="entry name" value="P-loop containing nucleotide triphosphate hydrolases"/>
    <property type="match status" value="1"/>
</dbReference>